<evidence type="ECO:0000313" key="2">
    <source>
        <dbReference type="Proteomes" id="UP000005239"/>
    </source>
</evidence>
<accession>A0A2A6CHE2</accession>
<keyword evidence="2" id="KW-1185">Reference proteome</keyword>
<sequence length="377" mass="43663">MVAIKYTRAKPEKPKVQITPRAILGIYIFAIALSLYLFYITCNFALDNFIRAQQERTTTPEPAPLPPGHRYQEQSDYAFEWDGPRSAEELEEIKFAADDFVIESTPLPYGQRFSLVPGKAADFIKGAKQITLKFTMNVTEGFVLQRLLVDIKEIDRRAYGVPFAKYNYKNFMAVNNNTVRTMEVFVPDEFMKIWFLNPKAAVHFWFKMDVGFMTNVRAMVLTRPVLVVSRVERLRCSEFACCLTPTYYFFEQNMQLYNRIIAPNAIMNNYCVDCMKASVTTEPKMELFNALFFDRIQFKEAPEPVQLGKCRADKWEGHEVIRNVNVSVSGDEAISMDYEFEEHKADYKAIKELDPNTIDKALQRMNRTRSSAAKPRH</sequence>
<dbReference type="Proteomes" id="UP000005239">
    <property type="component" value="Unassembled WGS sequence"/>
</dbReference>
<organism evidence="1 2">
    <name type="scientific">Pristionchus pacificus</name>
    <name type="common">Parasitic nematode worm</name>
    <dbReference type="NCBI Taxonomy" id="54126"/>
    <lineage>
        <taxon>Eukaryota</taxon>
        <taxon>Metazoa</taxon>
        <taxon>Ecdysozoa</taxon>
        <taxon>Nematoda</taxon>
        <taxon>Chromadorea</taxon>
        <taxon>Rhabditida</taxon>
        <taxon>Rhabditina</taxon>
        <taxon>Diplogasteromorpha</taxon>
        <taxon>Diplogasteroidea</taxon>
        <taxon>Neodiplogasteridae</taxon>
        <taxon>Pristionchus</taxon>
    </lineage>
</organism>
<reference evidence="1" key="2">
    <citation type="submission" date="2022-06" db="UniProtKB">
        <authorList>
            <consortium name="EnsemblMetazoa"/>
        </authorList>
    </citation>
    <scope>IDENTIFICATION</scope>
    <source>
        <strain evidence="1">PS312</strain>
    </source>
</reference>
<accession>A0A8R1YML5</accession>
<dbReference type="EnsemblMetazoa" id="PPA27954.1">
    <property type="protein sequence ID" value="PPA27954.1"/>
    <property type="gene ID" value="WBGene00117508"/>
</dbReference>
<dbReference type="AlphaFoldDB" id="A0A2A6CHE2"/>
<proteinExistence type="predicted"/>
<gene>
    <name evidence="1" type="primary">WBGene00117508</name>
</gene>
<reference evidence="2" key="1">
    <citation type="journal article" date="2008" name="Nat. Genet.">
        <title>The Pristionchus pacificus genome provides a unique perspective on nematode lifestyle and parasitism.</title>
        <authorList>
            <person name="Dieterich C."/>
            <person name="Clifton S.W."/>
            <person name="Schuster L.N."/>
            <person name="Chinwalla A."/>
            <person name="Delehaunty K."/>
            <person name="Dinkelacker I."/>
            <person name="Fulton L."/>
            <person name="Fulton R."/>
            <person name="Godfrey J."/>
            <person name="Minx P."/>
            <person name="Mitreva M."/>
            <person name="Roeseler W."/>
            <person name="Tian H."/>
            <person name="Witte H."/>
            <person name="Yang S.P."/>
            <person name="Wilson R.K."/>
            <person name="Sommer R.J."/>
        </authorList>
    </citation>
    <scope>NUCLEOTIDE SEQUENCE [LARGE SCALE GENOMIC DNA]</scope>
    <source>
        <strain evidence="2">PS312</strain>
    </source>
</reference>
<name>A0A2A6CHE2_PRIPA</name>
<evidence type="ECO:0000313" key="1">
    <source>
        <dbReference type="EnsemblMetazoa" id="PPA27954.1"/>
    </source>
</evidence>
<protein>
    <submittedName>
        <fullName evidence="1">Uncharacterized protein</fullName>
    </submittedName>
</protein>